<accession>A0A1I2J3L8</accession>
<dbReference type="GO" id="GO:0005509">
    <property type="term" value="F:calcium ion binding"/>
    <property type="evidence" value="ECO:0007669"/>
    <property type="project" value="InterPro"/>
</dbReference>
<evidence type="ECO:0000256" key="4">
    <source>
        <dbReference type="PROSITE-ProRule" id="PRU01240"/>
    </source>
</evidence>
<dbReference type="InterPro" id="IPR030400">
    <property type="entry name" value="Sedolisin_dom"/>
</dbReference>
<comment type="caution">
    <text evidence="4">Lacks conserved residue(s) required for the propagation of feature annotation.</text>
</comment>
<evidence type="ECO:0000313" key="8">
    <source>
        <dbReference type="Proteomes" id="UP000181942"/>
    </source>
</evidence>
<dbReference type="GO" id="GO:0004252">
    <property type="term" value="F:serine-type endopeptidase activity"/>
    <property type="evidence" value="ECO:0007669"/>
    <property type="project" value="InterPro"/>
</dbReference>
<dbReference type="GO" id="GO:0008240">
    <property type="term" value="F:tripeptidyl-peptidase activity"/>
    <property type="evidence" value="ECO:0007669"/>
    <property type="project" value="TreeGrafter"/>
</dbReference>
<dbReference type="PRINTS" id="PR00723">
    <property type="entry name" value="SUBTILISIN"/>
</dbReference>
<keyword evidence="1" id="KW-0645">Protease</keyword>
<dbReference type="InterPro" id="IPR006644">
    <property type="entry name" value="Cadg"/>
</dbReference>
<evidence type="ECO:0000256" key="2">
    <source>
        <dbReference type="ARBA" id="ARBA00022801"/>
    </source>
</evidence>
<dbReference type="PROSITE" id="PS51695">
    <property type="entry name" value="SEDOLISIN"/>
    <property type="match status" value="1"/>
</dbReference>
<keyword evidence="2" id="KW-0378">Hydrolase</keyword>
<evidence type="ECO:0000313" key="7">
    <source>
        <dbReference type="EMBL" id="SFF48600.1"/>
    </source>
</evidence>
<reference evidence="7 8" key="1">
    <citation type="submission" date="2016-10" db="EMBL/GenBank/DDBJ databases">
        <authorList>
            <person name="de Groot N.N."/>
        </authorList>
    </citation>
    <scope>NUCLEOTIDE SEQUENCE [LARGE SCALE GENOMIC DNA]</scope>
    <source>
        <strain evidence="7 8">OK461</strain>
    </source>
</reference>
<dbReference type="SMART" id="SM00736">
    <property type="entry name" value="CADG"/>
    <property type="match status" value="1"/>
</dbReference>
<protein>
    <submittedName>
        <fullName evidence="7">Immune inhibitor A peptidase M6</fullName>
    </submittedName>
</protein>
<dbReference type="InterPro" id="IPR050819">
    <property type="entry name" value="Tripeptidyl-peptidase_I"/>
</dbReference>
<gene>
    <name evidence="7" type="ORF">SAMN02787118_107210</name>
</gene>
<dbReference type="EMBL" id="FONR01000007">
    <property type="protein sequence ID" value="SFF48600.1"/>
    <property type="molecule type" value="Genomic_DNA"/>
</dbReference>
<feature type="domain" description="Peptidase S53" evidence="6">
    <location>
        <begin position="168"/>
        <end position="500"/>
    </location>
</feature>
<dbReference type="GO" id="GO:0006508">
    <property type="term" value="P:proteolysis"/>
    <property type="evidence" value="ECO:0007669"/>
    <property type="project" value="UniProtKB-KW"/>
</dbReference>
<dbReference type="SUPFAM" id="SSF49313">
    <property type="entry name" value="Cadherin-like"/>
    <property type="match status" value="1"/>
</dbReference>
<dbReference type="Proteomes" id="UP000181942">
    <property type="component" value="Unassembled WGS sequence"/>
</dbReference>
<keyword evidence="3" id="KW-0720">Serine protease</keyword>
<dbReference type="SUPFAM" id="SSF52743">
    <property type="entry name" value="Subtilisin-like"/>
    <property type="match status" value="1"/>
</dbReference>
<dbReference type="PROSITE" id="PS51892">
    <property type="entry name" value="SUBTILASE"/>
    <property type="match status" value="1"/>
</dbReference>
<dbReference type="Gene3D" id="2.60.40.10">
    <property type="entry name" value="Immunoglobulins"/>
    <property type="match status" value="1"/>
</dbReference>
<dbReference type="GO" id="GO:0016020">
    <property type="term" value="C:membrane"/>
    <property type="evidence" value="ECO:0007669"/>
    <property type="project" value="InterPro"/>
</dbReference>
<dbReference type="InterPro" id="IPR013783">
    <property type="entry name" value="Ig-like_fold"/>
</dbReference>
<dbReference type="AlphaFoldDB" id="A0A1I2J3L8"/>
<comment type="similarity">
    <text evidence="4">Belongs to the peptidase S8 family.</text>
</comment>
<proteinExistence type="inferred from homology"/>
<dbReference type="Gene3D" id="3.40.50.200">
    <property type="entry name" value="Peptidase S8/S53 domain"/>
    <property type="match status" value="1"/>
</dbReference>
<evidence type="ECO:0000256" key="5">
    <source>
        <dbReference type="SAM" id="MobiDB-lite"/>
    </source>
</evidence>
<dbReference type="InterPro" id="IPR015919">
    <property type="entry name" value="Cadherin-like_sf"/>
</dbReference>
<dbReference type="GO" id="GO:0005975">
    <property type="term" value="P:carbohydrate metabolic process"/>
    <property type="evidence" value="ECO:0007669"/>
    <property type="project" value="UniProtKB-ARBA"/>
</dbReference>
<evidence type="ECO:0000256" key="3">
    <source>
        <dbReference type="ARBA" id="ARBA00022825"/>
    </source>
</evidence>
<name>A0A1I2J3L8_9ACTN</name>
<dbReference type="PANTHER" id="PTHR14218">
    <property type="entry name" value="PROTEASE S8 TRIPEPTIDYL PEPTIDASE I CLN2"/>
    <property type="match status" value="1"/>
</dbReference>
<feature type="region of interest" description="Disordered" evidence="5">
    <location>
        <begin position="29"/>
        <end position="58"/>
    </location>
</feature>
<dbReference type="InterPro" id="IPR023828">
    <property type="entry name" value="Peptidase_S8_Ser-AS"/>
</dbReference>
<evidence type="ECO:0000259" key="6">
    <source>
        <dbReference type="PROSITE" id="PS51695"/>
    </source>
</evidence>
<dbReference type="PROSITE" id="PS00138">
    <property type="entry name" value="SUBTILASE_SER"/>
    <property type="match status" value="1"/>
</dbReference>
<sequence length="743" mass="75058">MPMAHLHFSHATRVTGLPRNAENPHFRLWSRARPYPGPHGTRLKPMEAAPMRETPPSRPARRLRRLLTAAAPALALTVAGLMAAPAANAQPAPTTAKPSRAAQNAKALTAPAAQAVHATGTAGQKVPTTHLCGAPTAGHAACFAQRRTDIKQKLAAAISPNAAAAVSGLSPANLHSAYNLPSTGGSGLTVAVVDAYNDPNAESDLATYRSQFGLSACTKANGCFKQVSQTGSTSSLPTNDTGWAGEEALDIDMVSAVCPNCNIVLVEANSATDSDLGTAENEAVTLGAKFVSNSWGGSESSSQTSEDTSYFKHPGVAITVSSGDSAYGAEYPATSQYVTAVGGTALSTSSNTRGWTESVWKTSSTEGTGSGCSAYDAKPSWQTDTGCSKRMEADVSAVADPATGVAVYDTYGGSGWAVYGGTSASSPIIAGVYALAGTPGSSDYPAKYPYSHTSNLYDVTSGNNGSCSPSYFCTAATGYDGPTGWGTPNGTTAFASGTSTGNTVTVTNPGSQSTTTGGSVSLQISASDSAGATLTYSASGLPTGLSISSSTGLISGTASTAGTYSVTVSASDSTGASGSASFTWTVSTSGGGTCTSAQLLGNPGFESGNTTWSASSGVITNSSSEAAHAGSYKAWLDGYGSTHTDTLSQSVTIPSGCKASFTFYLHIDTAETTTSSQYDKLTVTAGSTTLATYSNLNAASGYAQKTFDLSSFAGSTVTLKFSGVEDSSLQTSFVVDDTAVTTS</sequence>
<organism evidence="7 8">
    <name type="scientific">Streptomyces mirabilis</name>
    <dbReference type="NCBI Taxonomy" id="68239"/>
    <lineage>
        <taxon>Bacteria</taxon>
        <taxon>Bacillati</taxon>
        <taxon>Actinomycetota</taxon>
        <taxon>Actinomycetes</taxon>
        <taxon>Kitasatosporales</taxon>
        <taxon>Streptomycetaceae</taxon>
        <taxon>Streptomyces</taxon>
    </lineage>
</organism>
<dbReference type="InterPro" id="IPR036852">
    <property type="entry name" value="Peptidase_S8/S53_dom_sf"/>
</dbReference>
<dbReference type="CDD" id="cd04056">
    <property type="entry name" value="Peptidases_S53"/>
    <property type="match status" value="1"/>
</dbReference>
<dbReference type="Gene3D" id="2.60.120.260">
    <property type="entry name" value="Galactose-binding domain-like"/>
    <property type="match status" value="1"/>
</dbReference>
<dbReference type="InterPro" id="IPR015500">
    <property type="entry name" value="Peptidase_S8_subtilisin-rel"/>
</dbReference>
<dbReference type="STRING" id="68239.GCA_000745715_04360"/>
<dbReference type="PANTHER" id="PTHR14218:SF15">
    <property type="entry name" value="TRIPEPTIDYL-PEPTIDASE 1"/>
    <property type="match status" value="1"/>
</dbReference>
<dbReference type="Pfam" id="PF05345">
    <property type="entry name" value="He_PIG"/>
    <property type="match status" value="1"/>
</dbReference>
<evidence type="ECO:0000256" key="1">
    <source>
        <dbReference type="ARBA" id="ARBA00022670"/>
    </source>
</evidence>